<dbReference type="InterPro" id="IPR021109">
    <property type="entry name" value="Peptidase_aspartic_dom_sf"/>
</dbReference>
<name>A0AAN6VJU9_9PEZI</name>
<evidence type="ECO:0000313" key="9">
    <source>
        <dbReference type="EMBL" id="KAK4152592.1"/>
    </source>
</evidence>
<dbReference type="PRINTS" id="PR00792">
    <property type="entry name" value="PEPSIN"/>
</dbReference>
<dbReference type="PANTHER" id="PTHR47966">
    <property type="entry name" value="BETA-SITE APP-CLEAVING ENZYME, ISOFORM A-RELATED"/>
    <property type="match status" value="1"/>
</dbReference>
<feature type="domain" description="Peptidase A1" evidence="8">
    <location>
        <begin position="112"/>
        <end position="430"/>
    </location>
</feature>
<keyword evidence="4 6" id="KW-0378">Hydrolase</keyword>
<keyword evidence="2 6" id="KW-0645">Protease</keyword>
<dbReference type="GO" id="GO:0004190">
    <property type="term" value="F:aspartic-type endopeptidase activity"/>
    <property type="evidence" value="ECO:0007669"/>
    <property type="project" value="UniProtKB-KW"/>
</dbReference>
<dbReference type="EMBL" id="MU856968">
    <property type="protein sequence ID" value="KAK4152592.1"/>
    <property type="molecule type" value="Genomic_DNA"/>
</dbReference>
<evidence type="ECO:0000313" key="10">
    <source>
        <dbReference type="Proteomes" id="UP001302745"/>
    </source>
</evidence>
<feature type="active site" evidence="5">
    <location>
        <position position="318"/>
    </location>
</feature>
<dbReference type="GO" id="GO:0006508">
    <property type="term" value="P:proteolysis"/>
    <property type="evidence" value="ECO:0007669"/>
    <property type="project" value="UniProtKB-KW"/>
</dbReference>
<feature type="signal peptide" evidence="7">
    <location>
        <begin position="1"/>
        <end position="25"/>
    </location>
</feature>
<organism evidence="9 10">
    <name type="scientific">Chaetomidium leptoderma</name>
    <dbReference type="NCBI Taxonomy" id="669021"/>
    <lineage>
        <taxon>Eukaryota</taxon>
        <taxon>Fungi</taxon>
        <taxon>Dikarya</taxon>
        <taxon>Ascomycota</taxon>
        <taxon>Pezizomycotina</taxon>
        <taxon>Sordariomycetes</taxon>
        <taxon>Sordariomycetidae</taxon>
        <taxon>Sordariales</taxon>
        <taxon>Chaetomiaceae</taxon>
        <taxon>Chaetomidium</taxon>
    </lineage>
</organism>
<gene>
    <name evidence="9" type="ORF">C8A00DRAFT_44346</name>
</gene>
<proteinExistence type="inferred from homology"/>
<comment type="caution">
    <text evidence="9">The sequence shown here is derived from an EMBL/GenBank/DDBJ whole genome shotgun (WGS) entry which is preliminary data.</text>
</comment>
<evidence type="ECO:0000256" key="3">
    <source>
        <dbReference type="ARBA" id="ARBA00022750"/>
    </source>
</evidence>
<reference evidence="9" key="1">
    <citation type="journal article" date="2023" name="Mol. Phylogenet. Evol.">
        <title>Genome-scale phylogeny and comparative genomics of the fungal order Sordariales.</title>
        <authorList>
            <person name="Hensen N."/>
            <person name="Bonometti L."/>
            <person name="Westerberg I."/>
            <person name="Brannstrom I.O."/>
            <person name="Guillou S."/>
            <person name="Cros-Aarteil S."/>
            <person name="Calhoun S."/>
            <person name="Haridas S."/>
            <person name="Kuo A."/>
            <person name="Mondo S."/>
            <person name="Pangilinan J."/>
            <person name="Riley R."/>
            <person name="LaButti K."/>
            <person name="Andreopoulos B."/>
            <person name="Lipzen A."/>
            <person name="Chen C."/>
            <person name="Yan M."/>
            <person name="Daum C."/>
            <person name="Ng V."/>
            <person name="Clum A."/>
            <person name="Steindorff A."/>
            <person name="Ohm R.A."/>
            <person name="Martin F."/>
            <person name="Silar P."/>
            <person name="Natvig D.O."/>
            <person name="Lalanne C."/>
            <person name="Gautier V."/>
            <person name="Ament-Velasquez S.L."/>
            <person name="Kruys A."/>
            <person name="Hutchinson M.I."/>
            <person name="Powell A.J."/>
            <person name="Barry K."/>
            <person name="Miller A.N."/>
            <person name="Grigoriev I.V."/>
            <person name="Debuchy R."/>
            <person name="Gladieux P."/>
            <person name="Hiltunen Thoren M."/>
            <person name="Johannesson H."/>
        </authorList>
    </citation>
    <scope>NUCLEOTIDE SEQUENCE</scope>
    <source>
        <strain evidence="9">CBS 538.74</strain>
    </source>
</reference>
<dbReference type="Pfam" id="PF00026">
    <property type="entry name" value="Asp"/>
    <property type="match status" value="1"/>
</dbReference>
<evidence type="ECO:0000256" key="4">
    <source>
        <dbReference type="ARBA" id="ARBA00022801"/>
    </source>
</evidence>
<evidence type="ECO:0000256" key="7">
    <source>
        <dbReference type="SAM" id="SignalP"/>
    </source>
</evidence>
<dbReference type="PROSITE" id="PS00141">
    <property type="entry name" value="ASP_PROTEASE"/>
    <property type="match status" value="1"/>
</dbReference>
<dbReference type="Gene3D" id="2.40.70.10">
    <property type="entry name" value="Acid Proteases"/>
    <property type="match status" value="2"/>
</dbReference>
<dbReference type="InterPro" id="IPR034163">
    <property type="entry name" value="Aspergillopepsin-like_cat_dom"/>
</dbReference>
<dbReference type="InterPro" id="IPR001969">
    <property type="entry name" value="Aspartic_peptidase_AS"/>
</dbReference>
<feature type="active site" evidence="5">
    <location>
        <position position="130"/>
    </location>
</feature>
<evidence type="ECO:0000259" key="8">
    <source>
        <dbReference type="PROSITE" id="PS51767"/>
    </source>
</evidence>
<feature type="chain" id="PRO_5042994412" evidence="7">
    <location>
        <begin position="26"/>
        <end position="437"/>
    </location>
</feature>
<dbReference type="PANTHER" id="PTHR47966:SF2">
    <property type="entry name" value="ASPERGILLOPEPSIN-1-RELATED"/>
    <property type="match status" value="1"/>
</dbReference>
<keyword evidence="10" id="KW-1185">Reference proteome</keyword>
<reference evidence="9" key="2">
    <citation type="submission" date="2023-05" db="EMBL/GenBank/DDBJ databases">
        <authorList>
            <consortium name="Lawrence Berkeley National Laboratory"/>
            <person name="Steindorff A."/>
            <person name="Hensen N."/>
            <person name="Bonometti L."/>
            <person name="Westerberg I."/>
            <person name="Brannstrom I.O."/>
            <person name="Guillou S."/>
            <person name="Cros-Aarteil S."/>
            <person name="Calhoun S."/>
            <person name="Haridas S."/>
            <person name="Kuo A."/>
            <person name="Mondo S."/>
            <person name="Pangilinan J."/>
            <person name="Riley R."/>
            <person name="Labutti K."/>
            <person name="Andreopoulos B."/>
            <person name="Lipzen A."/>
            <person name="Chen C."/>
            <person name="Yanf M."/>
            <person name="Daum C."/>
            <person name="Ng V."/>
            <person name="Clum A."/>
            <person name="Ohm R."/>
            <person name="Martin F."/>
            <person name="Silar P."/>
            <person name="Natvig D."/>
            <person name="Lalanne C."/>
            <person name="Gautier V."/>
            <person name="Ament-Velasquez S.L."/>
            <person name="Kruys A."/>
            <person name="Hutchinson M.I."/>
            <person name="Powell A.J."/>
            <person name="Barry K."/>
            <person name="Miller A.N."/>
            <person name="Grigoriev I.V."/>
            <person name="Debuchy R."/>
            <person name="Gladieux P."/>
            <person name="Thoren M.H."/>
            <person name="Johannesson H."/>
        </authorList>
    </citation>
    <scope>NUCLEOTIDE SEQUENCE</scope>
    <source>
        <strain evidence="9">CBS 538.74</strain>
    </source>
</reference>
<dbReference type="AlphaFoldDB" id="A0AAN6VJU9"/>
<comment type="similarity">
    <text evidence="1 6">Belongs to the peptidase A1 family.</text>
</comment>
<evidence type="ECO:0000256" key="2">
    <source>
        <dbReference type="ARBA" id="ARBA00022670"/>
    </source>
</evidence>
<evidence type="ECO:0000256" key="6">
    <source>
        <dbReference type="RuleBase" id="RU000454"/>
    </source>
</evidence>
<accession>A0AAN6VJU9</accession>
<keyword evidence="7" id="KW-0732">Signal</keyword>
<evidence type="ECO:0000256" key="5">
    <source>
        <dbReference type="PIRSR" id="PIRSR601461-1"/>
    </source>
</evidence>
<protein>
    <submittedName>
        <fullName evidence="9">Endothiapepsin</fullName>
    </submittedName>
</protein>
<dbReference type="PROSITE" id="PS51767">
    <property type="entry name" value="PEPTIDASE_A1"/>
    <property type="match status" value="1"/>
</dbReference>
<dbReference type="CDD" id="cd06097">
    <property type="entry name" value="Aspergillopepsin_like"/>
    <property type="match status" value="1"/>
</dbReference>
<keyword evidence="3 6" id="KW-0064">Aspartyl protease</keyword>
<dbReference type="InterPro" id="IPR033121">
    <property type="entry name" value="PEPTIDASE_A1"/>
</dbReference>
<sequence>MATIIRLPSLTSFLSLLLLASLVHAIRIPNTNTNTANHDTHTEKNIARRSVTLDLQRNPHYAPNGPAAYARALKKWGADVPQELTNSLAAMRGDVGGEGEVRAETIRDDREYLSRVGFGTPLQWLNVDLDTGSSDVWVYSSETRKWVAGDRPVWKIEESSTAEKVENATWMISYGDGSSAWGNIYRDTLSIASITLPNATLESAISASTSLTSDPDIDGLFGLAYGLPSQTTPQQPSVLSALLPHLSLPLFTADLHHHASSGAYTFGRVDPSRYKRDTAIWYTPLVDNATFWEFPYRGVHVGGQDKWYLHDNFSAIADTGTTLMLLSRAQVRLYYSAVPGARQNWTVGGVWTYPWGDGMLLPDFEVGFRNGFVATVPGRFMNYTVMPDDASMCMGGLQEWGYDDWGIFGDIFLKAVYAVFDVGGGRVGFAEKELGED</sequence>
<dbReference type="Proteomes" id="UP001302745">
    <property type="component" value="Unassembled WGS sequence"/>
</dbReference>
<dbReference type="InterPro" id="IPR001461">
    <property type="entry name" value="Aspartic_peptidase_A1"/>
</dbReference>
<evidence type="ECO:0000256" key="1">
    <source>
        <dbReference type="ARBA" id="ARBA00007447"/>
    </source>
</evidence>
<dbReference type="SUPFAM" id="SSF50630">
    <property type="entry name" value="Acid proteases"/>
    <property type="match status" value="1"/>
</dbReference>